<comment type="caution">
    <text evidence="3">The sequence shown here is derived from an EMBL/GenBank/DDBJ whole genome shotgun (WGS) entry which is preliminary data.</text>
</comment>
<feature type="domain" description="Transposase IS4-like" evidence="1">
    <location>
        <begin position="152"/>
        <end position="335"/>
    </location>
</feature>
<organism evidence="3">
    <name type="scientific">gut metagenome</name>
    <dbReference type="NCBI Taxonomy" id="749906"/>
    <lineage>
        <taxon>unclassified sequences</taxon>
        <taxon>metagenomes</taxon>
        <taxon>organismal metagenomes</taxon>
    </lineage>
</organism>
<dbReference type="InterPro" id="IPR032806">
    <property type="entry name" value="YbfD_N"/>
</dbReference>
<dbReference type="Pfam" id="PF13808">
    <property type="entry name" value="DDE_Tnp_1_assoc"/>
    <property type="match status" value="1"/>
</dbReference>
<accession>J9GQP9</accession>
<dbReference type="InterPro" id="IPR002559">
    <property type="entry name" value="Transposase_11"/>
</dbReference>
<gene>
    <name evidence="3" type="ORF">EVA_07080</name>
</gene>
<proteinExistence type="predicted"/>
<sequence length="397" mass="45562">MQHFACLIYKKEHAFCRRGSIMKHLKEFVKSVPDYRRTDKGNYKYKLEDILLLVILGRLGKCITRPDIIRFGERNLKRFRSLGILLDGVPSEPTLCRIFKHIDDEAMSERMSEFTSTFHDELVGCAGDILCIDGKAMRGTVLENGRNPDIVSSYSLEGGFTLATDMCEEKSNEITSVPKLLDKVDVSGCIVTADAMSFQKAIIDKIREKGGDFLIELKANQRTLRYGVEDNVELAEPVDVYSEGPFLEHGRIETRVCRIFRGNDLITDRKKWNGNLTVVEIRTATERKSDGQKSSERRFYVSSFHGSARRLSTIARMHWAIESMHWDLDRNLRQDFIRRNSARSARNLDTIQRMVLAILSIWKGKRKKLSDKAKGTAELIRELSLDFTAMIHMLDQK</sequence>
<dbReference type="AlphaFoldDB" id="J9GQP9"/>
<feature type="domain" description="H repeat-associated protein N-terminal" evidence="2">
    <location>
        <begin position="28"/>
        <end position="114"/>
    </location>
</feature>
<dbReference type="GO" id="GO:0004803">
    <property type="term" value="F:transposase activity"/>
    <property type="evidence" value="ECO:0007669"/>
    <property type="project" value="InterPro"/>
</dbReference>
<protein>
    <submittedName>
        <fullName evidence="3">Transposase IS4 family protein</fullName>
    </submittedName>
</protein>
<dbReference type="GO" id="GO:0003677">
    <property type="term" value="F:DNA binding"/>
    <property type="evidence" value="ECO:0007669"/>
    <property type="project" value="InterPro"/>
</dbReference>
<dbReference type="PANTHER" id="PTHR30298:SF0">
    <property type="entry name" value="PROTEIN YBFL-RELATED"/>
    <property type="match status" value="1"/>
</dbReference>
<evidence type="ECO:0000259" key="1">
    <source>
        <dbReference type="Pfam" id="PF01609"/>
    </source>
</evidence>
<dbReference type="InterPro" id="IPR047647">
    <property type="entry name" value="ISAs1_transpos"/>
</dbReference>
<dbReference type="InterPro" id="IPR051698">
    <property type="entry name" value="Transposase_11-like"/>
</dbReference>
<dbReference type="PANTHER" id="PTHR30298">
    <property type="entry name" value="H REPEAT-ASSOCIATED PREDICTED TRANSPOSASE"/>
    <property type="match status" value="1"/>
</dbReference>
<evidence type="ECO:0000259" key="2">
    <source>
        <dbReference type="Pfam" id="PF13808"/>
    </source>
</evidence>
<name>J9GQP9_9ZZZZ</name>
<evidence type="ECO:0000313" key="3">
    <source>
        <dbReference type="EMBL" id="EJX04813.1"/>
    </source>
</evidence>
<dbReference type="EMBL" id="AMCI01001674">
    <property type="protein sequence ID" value="EJX04813.1"/>
    <property type="molecule type" value="Genomic_DNA"/>
</dbReference>
<reference evidence="3" key="1">
    <citation type="journal article" date="2012" name="PLoS ONE">
        <title>Gene sets for utilization of primary and secondary nutrition supplies in the distal gut of endangered iberian lynx.</title>
        <authorList>
            <person name="Alcaide M."/>
            <person name="Messina E."/>
            <person name="Richter M."/>
            <person name="Bargiela R."/>
            <person name="Peplies J."/>
            <person name="Huws S.A."/>
            <person name="Newbold C.J."/>
            <person name="Golyshin P.N."/>
            <person name="Simon M.A."/>
            <person name="Lopez G."/>
            <person name="Yakimov M.M."/>
            <person name="Ferrer M."/>
        </authorList>
    </citation>
    <scope>NUCLEOTIDE SEQUENCE</scope>
</reference>
<dbReference type="GO" id="GO:0006313">
    <property type="term" value="P:DNA transposition"/>
    <property type="evidence" value="ECO:0007669"/>
    <property type="project" value="InterPro"/>
</dbReference>
<dbReference type="Pfam" id="PF01609">
    <property type="entry name" value="DDE_Tnp_1"/>
    <property type="match status" value="1"/>
</dbReference>
<dbReference type="NCBIfam" id="NF033564">
    <property type="entry name" value="transpos_ISAs1"/>
    <property type="match status" value="1"/>
</dbReference>